<dbReference type="EMBL" id="JAAVTK010000005">
    <property type="protein sequence ID" value="NKI89422.1"/>
    <property type="molecule type" value="Genomic_DNA"/>
</dbReference>
<sequence length="236" mass="27712">MLYCSFTTDSEPKVIGVRDGMAQVNVKFDRFTDQTTQAEMERFFDFRTYWQHDNHIPPRPFRVEYAELRSRAKLTDFLESDLYYMGCPFMLSRRAREVFELHELGPSYWFDVIIYDKAGLLVSNDYSLFYCPYLGYEAIDFARSRFRLNLSLPASPRWEYIKLPSLQTFEAFCNTKHKIPNIESLVMSEQFDRSLDYFKCRIGPIFMSERLQNAVKEAGLTNAVFPLKTGSVAFAD</sequence>
<name>A0ABX1HK59_9BACT</name>
<dbReference type="RefSeq" id="WP_168673058.1">
    <property type="nucleotide sequence ID" value="NZ_JAAVTK010000005.1"/>
</dbReference>
<comment type="caution">
    <text evidence="1">The sequence shown here is derived from an EMBL/GenBank/DDBJ whole genome shotgun (WGS) entry which is preliminary data.</text>
</comment>
<organism evidence="1 2">
    <name type="scientific">Hymenobacter artigasi</name>
    <dbReference type="NCBI Taxonomy" id="2719616"/>
    <lineage>
        <taxon>Bacteria</taxon>
        <taxon>Pseudomonadati</taxon>
        <taxon>Bacteroidota</taxon>
        <taxon>Cytophagia</taxon>
        <taxon>Cytophagales</taxon>
        <taxon>Hymenobacteraceae</taxon>
        <taxon>Hymenobacter</taxon>
    </lineage>
</organism>
<evidence type="ECO:0000313" key="2">
    <source>
        <dbReference type="Proteomes" id="UP000717634"/>
    </source>
</evidence>
<keyword evidence="2" id="KW-1185">Reference proteome</keyword>
<dbReference type="Proteomes" id="UP000717634">
    <property type="component" value="Unassembled WGS sequence"/>
</dbReference>
<proteinExistence type="predicted"/>
<evidence type="ECO:0000313" key="1">
    <source>
        <dbReference type="EMBL" id="NKI89422.1"/>
    </source>
</evidence>
<reference evidence="1 2" key="1">
    <citation type="submission" date="2020-03" db="EMBL/GenBank/DDBJ databases">
        <title>Genomic Encyclopedia of Type Strains, Phase IV (KMG-V): Genome sequencing to study the core and pangenomes of soil and plant-associated prokaryotes.</title>
        <authorList>
            <person name="Whitman W."/>
        </authorList>
    </citation>
    <scope>NUCLEOTIDE SEQUENCE [LARGE SCALE GENOMIC DNA]</scope>
    <source>
        <strain evidence="1 2">1B</strain>
    </source>
</reference>
<protein>
    <submittedName>
        <fullName evidence="1">Uncharacterized protein</fullName>
    </submittedName>
</protein>
<gene>
    <name evidence="1" type="ORF">HBN54_002020</name>
</gene>
<accession>A0ABX1HK59</accession>